<dbReference type="RefSeq" id="WP_262310592.1">
    <property type="nucleotide sequence ID" value="NZ_CP106679.1"/>
</dbReference>
<dbReference type="Pfam" id="PF07642">
    <property type="entry name" value="BBP2"/>
    <property type="match status" value="1"/>
</dbReference>
<dbReference type="SUPFAM" id="SSF56935">
    <property type="entry name" value="Porins"/>
    <property type="match status" value="1"/>
</dbReference>
<accession>A0ABY6CUV9</accession>
<feature type="signal peptide" evidence="1">
    <location>
        <begin position="1"/>
        <end position="21"/>
    </location>
</feature>
<evidence type="ECO:0000313" key="2">
    <source>
        <dbReference type="EMBL" id="UXP33163.1"/>
    </source>
</evidence>
<evidence type="ECO:0000256" key="1">
    <source>
        <dbReference type="SAM" id="SignalP"/>
    </source>
</evidence>
<reference evidence="2" key="1">
    <citation type="submission" date="2022-09" db="EMBL/GenBank/DDBJ databases">
        <title>Comparative genomics and taxonomic characterization of three novel marine species of genus Reichenbachiella exhibiting antioxidant and polysaccharide degradation activities.</title>
        <authorList>
            <person name="Muhammad N."/>
            <person name="Lee Y.-J."/>
            <person name="Ko J."/>
            <person name="Kim S.-G."/>
        </authorList>
    </citation>
    <scope>NUCLEOTIDE SEQUENCE</scope>
    <source>
        <strain evidence="2">BKB1-1</strain>
    </source>
</reference>
<evidence type="ECO:0000313" key="3">
    <source>
        <dbReference type="Proteomes" id="UP001065174"/>
    </source>
</evidence>
<gene>
    <name evidence="2" type="ORF">N6H18_04240</name>
</gene>
<name>A0ABY6CUV9_9BACT</name>
<keyword evidence="1" id="KW-0732">Signal</keyword>
<proteinExistence type="predicted"/>
<sequence length="337" mass="35965">MKKFTKILLAALLIASFAANAQDEEESSSPLEISGSVDTYYFADFSDTKNRTTWFAEDQAAVGIGMIDLALSKTVGKATFVGELGFGPRGDGAGDNTGLAATAAGSIQNLYVSYAFSDKFSMTGGFMGTFVGYEVISPAANFNYTASYLFSNGPFQNAGVRADYAFSDKVSLMVGVFGTQWDSYSYTGMDNFGTQLTLSPVDGLDIYLNYITGSQFKQWDITAGYQATDALYIGANVSQNMEYGDDPDGGFFGAAAYLQYGISDSFALGLRYENFAYEFDGAPSINSLTLSGNIFAGPLTIIPEIRFDSSDQDIFVDADDAGTGSFIEAGIAAVFAF</sequence>
<organism evidence="2 3">
    <name type="scientific">Reichenbachiella agarivorans</name>
    <dbReference type="NCBI Taxonomy" id="2979464"/>
    <lineage>
        <taxon>Bacteria</taxon>
        <taxon>Pseudomonadati</taxon>
        <taxon>Bacteroidota</taxon>
        <taxon>Cytophagia</taxon>
        <taxon>Cytophagales</taxon>
        <taxon>Reichenbachiellaceae</taxon>
        <taxon>Reichenbachiella</taxon>
    </lineage>
</organism>
<dbReference type="InterPro" id="IPR011486">
    <property type="entry name" value="BBP2"/>
</dbReference>
<feature type="chain" id="PRO_5046250658" evidence="1">
    <location>
        <begin position="22"/>
        <end position="337"/>
    </location>
</feature>
<dbReference type="EMBL" id="CP106679">
    <property type="protein sequence ID" value="UXP33163.1"/>
    <property type="molecule type" value="Genomic_DNA"/>
</dbReference>
<protein>
    <submittedName>
        <fullName evidence="2">Porin</fullName>
    </submittedName>
</protein>
<dbReference type="Proteomes" id="UP001065174">
    <property type="component" value="Chromosome"/>
</dbReference>
<keyword evidence="3" id="KW-1185">Reference proteome</keyword>